<proteinExistence type="predicted"/>
<protein>
    <submittedName>
        <fullName evidence="1">PCF11P-related protein</fullName>
    </submittedName>
</protein>
<comment type="caution">
    <text evidence="1">The sequence shown here is derived from an EMBL/GenBank/DDBJ whole genome shotgun (WGS) entry which is preliminary data.</text>
</comment>
<dbReference type="AlphaFoldDB" id="A0A392TLV9"/>
<dbReference type="Proteomes" id="UP000265520">
    <property type="component" value="Unassembled WGS sequence"/>
</dbReference>
<organism evidence="1 2">
    <name type="scientific">Trifolium medium</name>
    <dbReference type="NCBI Taxonomy" id="97028"/>
    <lineage>
        <taxon>Eukaryota</taxon>
        <taxon>Viridiplantae</taxon>
        <taxon>Streptophyta</taxon>
        <taxon>Embryophyta</taxon>
        <taxon>Tracheophyta</taxon>
        <taxon>Spermatophyta</taxon>
        <taxon>Magnoliopsida</taxon>
        <taxon>eudicotyledons</taxon>
        <taxon>Gunneridae</taxon>
        <taxon>Pentapetalae</taxon>
        <taxon>rosids</taxon>
        <taxon>fabids</taxon>
        <taxon>Fabales</taxon>
        <taxon>Fabaceae</taxon>
        <taxon>Papilionoideae</taxon>
        <taxon>50 kb inversion clade</taxon>
        <taxon>NPAAA clade</taxon>
        <taxon>Hologalegina</taxon>
        <taxon>IRL clade</taxon>
        <taxon>Trifolieae</taxon>
        <taxon>Trifolium</taxon>
    </lineage>
</organism>
<dbReference type="EMBL" id="LXQA010613506">
    <property type="protein sequence ID" value="MCI62133.1"/>
    <property type="molecule type" value="Genomic_DNA"/>
</dbReference>
<accession>A0A392TLV9</accession>
<name>A0A392TLV9_9FABA</name>
<feature type="non-terminal residue" evidence="1">
    <location>
        <position position="28"/>
    </location>
</feature>
<sequence>MAQGVISLANQAPTQDFIGIEFDPDILK</sequence>
<reference evidence="1 2" key="1">
    <citation type="journal article" date="2018" name="Front. Plant Sci.">
        <title>Red Clover (Trifolium pratense) and Zigzag Clover (T. medium) - A Picture of Genomic Similarities and Differences.</title>
        <authorList>
            <person name="Dluhosova J."/>
            <person name="Istvanek J."/>
            <person name="Nedelnik J."/>
            <person name="Repkova J."/>
        </authorList>
    </citation>
    <scope>NUCLEOTIDE SEQUENCE [LARGE SCALE GENOMIC DNA]</scope>
    <source>
        <strain evidence="2">cv. 10/8</strain>
        <tissue evidence="1">Leaf</tissue>
    </source>
</reference>
<keyword evidence="2" id="KW-1185">Reference proteome</keyword>
<evidence type="ECO:0000313" key="1">
    <source>
        <dbReference type="EMBL" id="MCI62133.1"/>
    </source>
</evidence>
<evidence type="ECO:0000313" key="2">
    <source>
        <dbReference type="Proteomes" id="UP000265520"/>
    </source>
</evidence>